<dbReference type="OrthoDB" id="9795626at2"/>
<accession>G5JLW1</accession>
<evidence type="ECO:0000256" key="2">
    <source>
        <dbReference type="ARBA" id="ARBA00011322"/>
    </source>
</evidence>
<evidence type="ECO:0000256" key="6">
    <source>
        <dbReference type="ARBA" id="ARBA00022741"/>
    </source>
</evidence>
<comment type="caution">
    <text evidence="15">The sequence shown here is derived from an EMBL/GenBank/DDBJ whole genome shotgun (WGS) entry which is preliminary data.</text>
</comment>
<evidence type="ECO:0000256" key="12">
    <source>
        <dbReference type="ARBA" id="ARBA00023172"/>
    </source>
</evidence>
<evidence type="ECO:0000256" key="7">
    <source>
        <dbReference type="ARBA" id="ARBA00022759"/>
    </source>
</evidence>
<evidence type="ECO:0000256" key="10">
    <source>
        <dbReference type="ARBA" id="ARBA00022840"/>
    </source>
</evidence>
<evidence type="ECO:0000256" key="1">
    <source>
        <dbReference type="ARBA" id="ARBA00006930"/>
    </source>
</evidence>
<dbReference type="GO" id="GO:0005524">
    <property type="term" value="F:ATP binding"/>
    <property type="evidence" value="ECO:0007669"/>
    <property type="project" value="UniProtKB-KW"/>
</dbReference>
<keyword evidence="6" id="KW-0547">Nucleotide-binding</keyword>
<dbReference type="SUPFAM" id="SSF52540">
    <property type="entry name" value="P-loop containing nucleoside triphosphate hydrolases"/>
    <property type="match status" value="2"/>
</dbReference>
<evidence type="ECO:0000256" key="9">
    <source>
        <dbReference type="ARBA" id="ARBA00022839"/>
    </source>
</evidence>
<evidence type="ECO:0000313" key="15">
    <source>
        <dbReference type="EMBL" id="EHJ06820.1"/>
    </source>
</evidence>
<dbReference type="EMBL" id="AEUN01000540">
    <property type="protein sequence ID" value="EHJ06820.1"/>
    <property type="molecule type" value="Genomic_DNA"/>
</dbReference>
<dbReference type="GO" id="GO:0016887">
    <property type="term" value="F:ATP hydrolysis activity"/>
    <property type="evidence" value="ECO:0007669"/>
    <property type="project" value="InterPro"/>
</dbReference>
<evidence type="ECO:0000256" key="8">
    <source>
        <dbReference type="ARBA" id="ARBA00022801"/>
    </source>
</evidence>
<dbReference type="GO" id="GO:0006302">
    <property type="term" value="P:double-strand break repair"/>
    <property type="evidence" value="ECO:0007669"/>
    <property type="project" value="InterPro"/>
</dbReference>
<reference evidence="15 16" key="1">
    <citation type="journal article" date="2012" name="BMC Genomics">
        <title>Comparative genomic analysis of the genus Staphylococcus including Staphylococcus aureus and its newly described sister species Staphylococcus simiae.</title>
        <authorList>
            <person name="Suzuki H."/>
            <person name="Lefebure T."/>
            <person name="Pavinski Bitar P."/>
            <person name="Stanhope M.J."/>
        </authorList>
    </citation>
    <scope>NUCLEOTIDE SEQUENCE [LARGE SCALE GENOMIC DNA]</scope>
    <source>
        <strain evidence="15 16">CCM 7213</strain>
    </source>
</reference>
<keyword evidence="16" id="KW-1185">Reference proteome</keyword>
<dbReference type="Pfam" id="PF13558">
    <property type="entry name" value="SbcC_Walker_B"/>
    <property type="match status" value="1"/>
</dbReference>
<dbReference type="GO" id="GO:0006260">
    <property type="term" value="P:DNA replication"/>
    <property type="evidence" value="ECO:0007669"/>
    <property type="project" value="UniProtKB-KW"/>
</dbReference>
<evidence type="ECO:0000256" key="3">
    <source>
        <dbReference type="ARBA" id="ARBA00013368"/>
    </source>
</evidence>
<evidence type="ECO:0000256" key="5">
    <source>
        <dbReference type="ARBA" id="ARBA00022722"/>
    </source>
</evidence>
<dbReference type="PANTHER" id="PTHR32114:SF2">
    <property type="entry name" value="ABC TRANSPORTER ABCH.3"/>
    <property type="match status" value="1"/>
</dbReference>
<dbReference type="PATRIC" id="fig|911238.3.peg.2190"/>
<dbReference type="InterPro" id="IPR038729">
    <property type="entry name" value="Rad50/SbcC_AAA"/>
</dbReference>
<dbReference type="GO" id="GO:0004519">
    <property type="term" value="F:endonuclease activity"/>
    <property type="evidence" value="ECO:0007669"/>
    <property type="project" value="UniProtKB-KW"/>
</dbReference>
<keyword evidence="12" id="KW-0233">DNA recombination</keyword>
<dbReference type="Gene3D" id="3.40.50.300">
    <property type="entry name" value="P-loop containing nucleotide triphosphate hydrolases"/>
    <property type="match status" value="2"/>
</dbReference>
<comment type="subunit">
    <text evidence="2">Heterodimer of SbcC and SbcD.</text>
</comment>
<evidence type="ECO:0000256" key="11">
    <source>
        <dbReference type="ARBA" id="ARBA00023054"/>
    </source>
</evidence>
<dbReference type="SUPFAM" id="SSF75712">
    <property type="entry name" value="Rad50 coiled-coil Zn hook"/>
    <property type="match status" value="1"/>
</dbReference>
<sequence length="1009" mass="118779">MKPLELQLVNFGPFLEEYIDFRQIEDNELFLISGKTGSGKTMVFDAMVYALFGEASTKDRKESDLRSHFADGKEAMTVTFIFELHNRQYKVKRQGPFFKEGNVTKTHAKLDVYEKVDNKFELRESKVTLGNQFIIDLLGVNADQFRQLFILPQGEFKRFLLSNSREKQGILRTLFNSEKYEIIQNVITEDVKSEKQQIDNRYQQIDTLWQSIDHFNNESLMMILSTSSQQTEKILSYIPDIYKISEKIIEEYQLKQQQSNKKFEKIEQKLNQNIELLNNFKLLEQQQYDLSLLKEHQNEIDNKKQIIFNLNEIATLITYLDNKELITVKYNNAKNSMKQSYKQIEAINTEKIAINNQFEQLNAKKETIKNKEDFINATQYIEQHIDKYKNSYQDIEQVKQQFEQDYIKQGELKDNISQLNSDIKDLKQDYDIVIKLTTEINNLNNNIKNMEDQLDAKAKMKEQQQQLTELQLQKSNQLDVMAELKNKLNSLDKDLLDLNNKEDFVNEIKAAVSIGEVCPICGNEIQDLGEHIDFNSINKRRNEVKQIEADIATVQSNIAVKDNEIKNVKEQISNISIIDINTNHLQDLQHELTVKQQQLVQQQEINKKAENKVKQKESFIQQLHQTELSLNNNNSKLNQHRENITEFKKVTNFDDISEFLNVYKEYVQSIQRYREQRDDLTKQLNEVEQKDKIEHNNLEHYQQQLNDYETQLNDINLHIEQEQQRLNITSLQEIENIVQYRQQKEQIQHDIDQYHQQLHEYEIEIKRLKQLTEHKELYDHDKLTNDYEIAKQQQEHDISELSKVQFQWQEIFKKIKDIEQHINYLNKELKEQQQIFQLSEILNGKNNKKLNLENYVLIYYLDKIISQANLRLANMTDNRYQLKRREAVSQGLSGLEIDVFDLHSNKSRHISSLSGGETFQSSLALALGLSEIVQQQAGGISLESIFIDEGFGTLDQETLETALDTLLNIKSTGRMVGIISHVSELKNRIPLILEVRANQYQSTTTFRRN</sequence>
<keyword evidence="5" id="KW-0540">Nuclease</keyword>
<evidence type="ECO:0000256" key="4">
    <source>
        <dbReference type="ARBA" id="ARBA00022705"/>
    </source>
</evidence>
<keyword evidence="9" id="KW-0269">Exonuclease</keyword>
<feature type="coiled-coil region" evidence="13">
    <location>
        <begin position="537"/>
        <end position="626"/>
    </location>
</feature>
<keyword evidence="8" id="KW-0378">Hydrolase</keyword>
<dbReference type="InterPro" id="IPR053380">
    <property type="entry name" value="SbcCD_Nuclease_C"/>
</dbReference>
<keyword evidence="4" id="KW-0235">DNA replication</keyword>
<evidence type="ECO:0000313" key="16">
    <source>
        <dbReference type="Proteomes" id="UP000005413"/>
    </source>
</evidence>
<organism evidence="15 16">
    <name type="scientific">Staphylococcus simiae CCM 7213 = CCUG 51256</name>
    <dbReference type="NCBI Taxonomy" id="911238"/>
    <lineage>
        <taxon>Bacteria</taxon>
        <taxon>Bacillati</taxon>
        <taxon>Bacillota</taxon>
        <taxon>Bacilli</taxon>
        <taxon>Bacillales</taxon>
        <taxon>Staphylococcaceae</taxon>
        <taxon>Staphylococcus</taxon>
    </lineage>
</organism>
<gene>
    <name evidence="15" type="ORF">SS7213T_12402</name>
</gene>
<keyword evidence="11 13" id="KW-0175">Coiled coil</keyword>
<dbReference type="Pfam" id="PF13476">
    <property type="entry name" value="AAA_23"/>
    <property type="match status" value="1"/>
</dbReference>
<dbReference type="Proteomes" id="UP000005413">
    <property type="component" value="Unassembled WGS sequence"/>
</dbReference>
<protein>
    <recommendedName>
        <fullName evidence="3">Nuclease SbcCD subunit C</fullName>
    </recommendedName>
</protein>
<dbReference type="RefSeq" id="WP_002465159.1">
    <property type="nucleotide sequence ID" value="NZ_AEUN01000540.1"/>
</dbReference>
<dbReference type="NCBIfam" id="NF041751">
    <property type="entry name" value="sbcc_Staph"/>
    <property type="match status" value="1"/>
</dbReference>
<proteinExistence type="inferred from homology"/>
<dbReference type="Gene3D" id="1.10.287.510">
    <property type="entry name" value="Helix hairpin bin"/>
    <property type="match status" value="1"/>
</dbReference>
<feature type="coiled-coil region" evidence="13">
    <location>
        <begin position="663"/>
        <end position="771"/>
    </location>
</feature>
<dbReference type="AlphaFoldDB" id="G5JLW1"/>
<comment type="similarity">
    <text evidence="1">Belongs to the SMC family. SbcC subfamily.</text>
</comment>
<dbReference type="GO" id="GO:0006310">
    <property type="term" value="P:DNA recombination"/>
    <property type="evidence" value="ECO:0007669"/>
    <property type="project" value="UniProtKB-KW"/>
</dbReference>
<dbReference type="GO" id="GO:0004527">
    <property type="term" value="F:exonuclease activity"/>
    <property type="evidence" value="ECO:0007669"/>
    <property type="project" value="UniProtKB-KW"/>
</dbReference>
<keyword evidence="10" id="KW-0067">ATP-binding</keyword>
<feature type="coiled-coil region" evidence="13">
    <location>
        <begin position="249"/>
        <end position="501"/>
    </location>
</feature>
<evidence type="ECO:0000259" key="14">
    <source>
        <dbReference type="Pfam" id="PF13476"/>
    </source>
</evidence>
<evidence type="ECO:0000256" key="13">
    <source>
        <dbReference type="SAM" id="Coils"/>
    </source>
</evidence>
<name>G5JLW1_9STAP</name>
<feature type="domain" description="Rad50/SbcC-type AAA" evidence="14">
    <location>
        <begin position="6"/>
        <end position="212"/>
    </location>
</feature>
<dbReference type="InterPro" id="IPR027417">
    <property type="entry name" value="P-loop_NTPase"/>
</dbReference>
<keyword evidence="7" id="KW-0255">Endonuclease</keyword>
<dbReference type="PANTHER" id="PTHR32114">
    <property type="entry name" value="ABC TRANSPORTER ABCH.3"/>
    <property type="match status" value="1"/>
</dbReference>